<evidence type="ECO:0000256" key="2">
    <source>
        <dbReference type="SAM" id="MobiDB-lite"/>
    </source>
</evidence>
<feature type="compositionally biased region" description="Basic and acidic residues" evidence="2">
    <location>
        <begin position="1347"/>
        <end position="1362"/>
    </location>
</feature>
<feature type="region of interest" description="Disordered" evidence="2">
    <location>
        <begin position="38"/>
        <end position="70"/>
    </location>
</feature>
<dbReference type="InterPro" id="IPR041055">
    <property type="entry name" value="Kinase-PolyVal"/>
</dbReference>
<dbReference type="EMBL" id="CP092332">
    <property type="protein sequence ID" value="WGK93783.1"/>
    <property type="molecule type" value="Genomic_DNA"/>
</dbReference>
<feature type="region of interest" description="Disordered" evidence="2">
    <location>
        <begin position="1323"/>
        <end position="1395"/>
    </location>
</feature>
<name>A0ABY8N3R4_9FLAO</name>
<dbReference type="InterPro" id="IPR040561">
    <property type="entry name" value="LPD38"/>
</dbReference>
<feature type="region of interest" description="Disordered" evidence="2">
    <location>
        <begin position="833"/>
        <end position="853"/>
    </location>
</feature>
<feature type="domain" description="Large polyvalent protein associated" evidence="3">
    <location>
        <begin position="2138"/>
        <end position="2310"/>
    </location>
</feature>
<feature type="compositionally biased region" description="Basic and acidic residues" evidence="2">
    <location>
        <begin position="1372"/>
        <end position="1389"/>
    </location>
</feature>
<feature type="coiled-coil region" evidence="1">
    <location>
        <begin position="325"/>
        <end position="352"/>
    </location>
</feature>
<evidence type="ECO:0000313" key="5">
    <source>
        <dbReference type="Proteomes" id="UP001232117"/>
    </source>
</evidence>
<proteinExistence type="predicted"/>
<reference evidence="4 5" key="1">
    <citation type="submission" date="2022-02" db="EMBL/GenBank/DDBJ databases">
        <authorList>
            <person name="Cha I.-T."/>
            <person name="Lee K.-E."/>
            <person name="Park S.-J."/>
        </authorList>
    </citation>
    <scope>NUCLEOTIDE SEQUENCE [LARGE SCALE GENOMIC DNA]</scope>
    <source>
        <strain evidence="4 5">K3R-10</strain>
    </source>
</reference>
<reference evidence="4 5" key="2">
    <citation type="submission" date="2023-06" db="EMBL/GenBank/DDBJ databases">
        <title>Complete Genome Sequence of Flavobacterium keumense K3R-10.</title>
        <authorList>
            <person name="Jeong H."/>
            <person name="Jhang S.Y."/>
            <person name="Kim J.N."/>
        </authorList>
    </citation>
    <scope>NUCLEOTIDE SEQUENCE [LARGE SCALE GENOMIC DNA]</scope>
    <source>
        <strain evidence="4 5">K3R-10</strain>
    </source>
</reference>
<evidence type="ECO:0000259" key="3">
    <source>
        <dbReference type="Pfam" id="PF18857"/>
    </source>
</evidence>
<keyword evidence="1" id="KW-0175">Coiled coil</keyword>
<feature type="compositionally biased region" description="Polar residues" evidence="2">
    <location>
        <begin position="1330"/>
        <end position="1346"/>
    </location>
</feature>
<evidence type="ECO:0000313" key="4">
    <source>
        <dbReference type="EMBL" id="WGK93783.1"/>
    </source>
</evidence>
<dbReference type="RefSeq" id="WP_264533488.1">
    <property type="nucleotide sequence ID" value="NZ_CP092332.1"/>
</dbReference>
<dbReference type="Pfam" id="PF18762">
    <property type="entry name" value="Kinase-PolyVal"/>
    <property type="match status" value="1"/>
</dbReference>
<keyword evidence="5" id="KW-1185">Reference proteome</keyword>
<protein>
    <recommendedName>
        <fullName evidence="3">Large polyvalent protein associated domain-containing protein</fullName>
    </recommendedName>
</protein>
<evidence type="ECO:0000256" key="1">
    <source>
        <dbReference type="SAM" id="Coils"/>
    </source>
</evidence>
<gene>
    <name evidence="4" type="ORF">MG292_06680</name>
</gene>
<accession>A0ABY8N3R4</accession>
<organism evidence="4 5">
    <name type="scientific">Flavobacterium keumense</name>
    <dbReference type="NCBI Taxonomy" id="1306518"/>
    <lineage>
        <taxon>Bacteria</taxon>
        <taxon>Pseudomonadati</taxon>
        <taxon>Bacteroidota</taxon>
        <taxon>Flavobacteriia</taxon>
        <taxon>Flavobacteriales</taxon>
        <taxon>Flavobacteriaceae</taxon>
        <taxon>Flavobacterium</taxon>
    </lineage>
</organism>
<dbReference type="Pfam" id="PF18857">
    <property type="entry name" value="LPD38"/>
    <property type="match status" value="1"/>
</dbReference>
<sequence>MLKKLNENAMKMAESGSSKEDIIAMKDAFIEKFGTQDTVKKKDDSVSTSQKENGDLAPGNGSLGTNENNGMATLKKGYDLNISSNEPKYSEKKPVKILQLKNKLLNTKVTPENMDEINAATNEISALQKKQTQNAIAIKKQEDLQKDPNFLSKYQDFMSKTSTVTDDDVLRAKDELNSEIDNNEWTDVLREGAKKAVNNVVDFANTPMKFINSLGGDLPTIPLIEAKKPLEKNLKQADEYFLRLKKDAIKNNKSIPKVTQEDRLEKAKEFFIKEKTDSYLASRQKDYLQEQDDIDGGVLQSKFADFEKGKLASIDEKEKILLNKQAVQEVTHTRLQTEIENLQEQAKKIGVTDELKQSFNEKVALLKQVESEGLQTINEYVNNRNNIGNVTDNLDIFKRNYSLWGNLSGNIAVASTDLISGAFGALDYGAKAISKATGLKSGGLFEDASKDTKMLSEKIASEIEKPISVENINSLSDFGDWLMNDVGAKQIPILALISTGTAGIAGIGATALGSKFEDMRGEVQRGEKKYSTTEMLLHPLGYGLAETASAAVDLMVLKNAGRVISSATDLERREIAKGMWNRAKNYLGASIEGGVTETLDETGTQGIENIIDGKPFTEGMIDAGAAGGAMGFIIPFIAANYKQTIKPFTTDNKIQEASAKALKLQAQLDNPKLDSDTKLIIQENLDKAKTEVESLIKKSVKDISVLSNDQFKEIVSIEKTQAEIKSKAEKIKFDDNLEDDLKNQIIANLKTEFDTTEQRRIDLLQRGASAEIGRLAPEEQIRLKDLAQRKLMKELNPDGTKNISLNDEQISKEAVAIFKEEKVVNNENNPKFVSDEQQTKISNSGTPEELGSGNEIYSREQEALNRLGERTRADEEKLQRPLTRFEIEDLQKEEALKFAKEKDLWVKDFYSLGTPTNIGGNENTIVYNKKEQTLYKSNNLSNHQNTLSSFFEGLEGHNSIFPETQYELVGFTGIDKGKDKTPYIEPILKQDFVLNADQATQEDIDNHMASIGFEKVNDHTFKNEQYTVSDLRPRNVLKDANGTIYVIDDIVKKNKPNEAEASQNIPDKSNIQTKTITSSKVKNPKTGESTAFDVDIENGIVTGIRNSKTGKPIEEFVEATYKSKDKKTGKIITKTKLRKNGNWASIESEALGLETENEVNKKNKEILTNFTPSNEYEAALHALATGSKISYESLSSEAGNTDSKWATNQSAKETLPSVEKLSEQIWQSSETELDQQEIRNQLIDIINSFGSTKEVQQAVINIGNENKIKLQEEEMRVFLGSLTEKEFAQYEAIKAEDDYISELTDEEAMAYFEKEYESKTEEYYEKRGQSKTNEPSGTIESNSVQERSGEKETTRGKERQGEEINTEQASTQDRKSTLITERIKPEKKQSKNTPKKLPQIIKDAAKGLKATLIYGKSSRARSLGTYNSTNALTRITRAGDIDTVSHELGHFIDDKFNLLGTIPSTDIAATKNELRWFYDRGGSNPPSRLSSDRKKIYLEREGLAEFTRAYIVNSNQAKLMAPKLFEHFENTVPKDALAVIKQLSDDYLDYSNASYGEQIIANIEDSDLPDKNGFKEWLNSFKKEDGQFSLTPFDRLNSHMFNSMVNAEKAFRFVLDKADIKNISPKNNFEILHRVFAGINGKTNAILSNGLTDGKNNVLKDKNGNPMTIDWLLEGLDSTSEKTIKEDMDDVIKLLVAERTIEYANKFGRLDNLTGIGAGVNSDIDVAQGFLNDFESLKQTNKEKYSRIKEASKRYRDYADAGLKYAVDKGRISKESYETIKQNNQYYVSLARVNENAPMEEEVPIFNEMAGGIASVKDIIKKAKGGTKFIQNPYLSLLQNTVNIIKESDRNEVLRSFVEPMINLREMGDGTPIDFSQIARPSKAGDKNSKTIYINGEAQKWQFSQDVFDSLTSLESLSDNTLAWSLVWWLSIPANIIRFTVTNFPVFALRNSVRDTQSRLIVSRTNGTFKDLIHNAEDKELFEIYGGSQAGYYLINKNSYKEKLRSTVKEITANGGLVLDPRNLRTNYKKALEKGENLNRIAEFKSAYKKAKKEGLDDYDAGLYAAYQARDLMDFAVAGHTIRTLNKFIPFLNAGIQGLVRTKKSATEDPSGFMYRTAIYTVLPTIAFRLFVSAMGDDDEYEELPAYQRDLFYNFKLPNSNYWISIPKSFEQGIISAGVDRSISKYKGYDTAFEGFGGTLSKLLIPVEESQILGGLKPIFEVSTNYNMFTDRPIIPQFEAGKMIELRKGAKDASRLGIAIQEGLKKGGLEVDPRNVDHIIKSYGTYFGDLALSISDLGREDSKYKFDIKKTGFARDIPISNSVSVNSVYKLTAELGKWQDKRVKILRAKIENFYNEDDTAKRKEISKDIYLYARELRKNLEAEKQIQKEKATSN</sequence>
<dbReference type="Proteomes" id="UP001232117">
    <property type="component" value="Chromosome"/>
</dbReference>